<organism evidence="3 4">
    <name type="scientific">Mesobaculum littorinae</name>
    <dbReference type="NCBI Taxonomy" id="2486419"/>
    <lineage>
        <taxon>Bacteria</taxon>
        <taxon>Pseudomonadati</taxon>
        <taxon>Pseudomonadota</taxon>
        <taxon>Alphaproteobacteria</taxon>
        <taxon>Rhodobacterales</taxon>
        <taxon>Roseobacteraceae</taxon>
        <taxon>Mesobaculum</taxon>
    </lineage>
</organism>
<dbReference type="Proteomes" id="UP000285908">
    <property type="component" value="Unassembled WGS sequence"/>
</dbReference>
<dbReference type="InterPro" id="IPR026841">
    <property type="entry name" value="Aur1/Ipt1"/>
</dbReference>
<gene>
    <name evidence="3" type="ORF">EKE94_09975</name>
</gene>
<accession>A0A438AGF9</accession>
<evidence type="ECO:0000313" key="3">
    <source>
        <dbReference type="EMBL" id="RVV97803.1"/>
    </source>
</evidence>
<feature type="transmembrane region" description="Helical" evidence="1">
    <location>
        <begin position="158"/>
        <end position="179"/>
    </location>
</feature>
<evidence type="ECO:0000256" key="1">
    <source>
        <dbReference type="SAM" id="Phobius"/>
    </source>
</evidence>
<dbReference type="AlphaFoldDB" id="A0A438AGF9"/>
<proteinExistence type="predicted"/>
<sequence>MIQRFVEMEISREDNSGVRLFLTLVALYCAGGAIFVVAVRDGAPGLLRQLALSVPEVMTYFLVQGWWVAPVILLLILLPSVAMSWSRVLARLPGAVAMLAGCAAFFLTFSLVKQSLPLAVPFWADAVLADLDRALHFGHPPWSWTHAALAGLPTAPMVFTYSTLWLVPAMYFPVLLGLLDGDPWRRRRYILLYLFAWVGLGNLVAGAVMSAGPVFYDKLLTGDRFAGLSDGVRALSRDAGGIGGLQEALWQSYAAGAPSLGGGISAFPSVHLAMATVVGLYLAERMPRLLWPALALIAWYQVLSVHLGWHYAVDGYASILAVAALCAWLWRRDLRRGRIAAGGPGPLRVRQGVPAEPATGRLD</sequence>
<evidence type="ECO:0000259" key="2">
    <source>
        <dbReference type="Pfam" id="PF14378"/>
    </source>
</evidence>
<dbReference type="Pfam" id="PF14378">
    <property type="entry name" value="PAP2_3"/>
    <property type="match status" value="1"/>
</dbReference>
<keyword evidence="4" id="KW-1185">Reference proteome</keyword>
<feature type="transmembrane region" description="Helical" evidence="1">
    <location>
        <begin position="260"/>
        <end position="282"/>
    </location>
</feature>
<dbReference type="EMBL" id="RQXX01000003">
    <property type="protein sequence ID" value="RVV97803.1"/>
    <property type="molecule type" value="Genomic_DNA"/>
</dbReference>
<feature type="transmembrane region" description="Helical" evidence="1">
    <location>
        <begin position="315"/>
        <end position="330"/>
    </location>
</feature>
<feature type="transmembrane region" description="Helical" evidence="1">
    <location>
        <begin position="59"/>
        <end position="78"/>
    </location>
</feature>
<keyword evidence="1" id="KW-1133">Transmembrane helix</keyword>
<feature type="transmembrane region" description="Helical" evidence="1">
    <location>
        <begin position="20"/>
        <end position="39"/>
    </location>
</feature>
<protein>
    <recommendedName>
        <fullName evidence="2">Inositolphosphotransferase Aur1/Ipt1 domain-containing protein</fullName>
    </recommendedName>
</protein>
<keyword evidence="1" id="KW-0472">Membrane</keyword>
<dbReference type="RefSeq" id="WP_127906468.1">
    <property type="nucleotide sequence ID" value="NZ_RQXX01000003.1"/>
</dbReference>
<dbReference type="GO" id="GO:0016020">
    <property type="term" value="C:membrane"/>
    <property type="evidence" value="ECO:0007669"/>
    <property type="project" value="UniProtKB-SubCell"/>
</dbReference>
<dbReference type="OrthoDB" id="9816314at2"/>
<feature type="transmembrane region" description="Helical" evidence="1">
    <location>
        <begin position="90"/>
        <end position="112"/>
    </location>
</feature>
<evidence type="ECO:0000313" key="4">
    <source>
        <dbReference type="Proteomes" id="UP000285908"/>
    </source>
</evidence>
<feature type="transmembrane region" description="Helical" evidence="1">
    <location>
        <begin position="289"/>
        <end position="309"/>
    </location>
</feature>
<comment type="caution">
    <text evidence="3">The sequence shown here is derived from an EMBL/GenBank/DDBJ whole genome shotgun (WGS) entry which is preliminary data.</text>
</comment>
<feature type="transmembrane region" description="Helical" evidence="1">
    <location>
        <begin position="191"/>
        <end position="216"/>
    </location>
</feature>
<name>A0A438AGF9_9RHOB</name>
<feature type="domain" description="Inositolphosphotransferase Aur1/Ipt1" evidence="2">
    <location>
        <begin position="128"/>
        <end position="325"/>
    </location>
</feature>
<reference evidence="3 4" key="1">
    <citation type="submission" date="2018-11" db="EMBL/GenBank/DDBJ databases">
        <title>Mesobaculum littorinae gen. nov., sp. nov., isolated from Littorina scabra that represents a novel genus of the order Rhodobacteraceae.</title>
        <authorList>
            <person name="Li F."/>
        </authorList>
    </citation>
    <scope>NUCLEOTIDE SEQUENCE [LARGE SCALE GENOMIC DNA]</scope>
    <source>
        <strain evidence="3 4">M0103</strain>
    </source>
</reference>
<keyword evidence="1" id="KW-0812">Transmembrane</keyword>